<dbReference type="InterPro" id="IPR002500">
    <property type="entry name" value="PAPS_reduct_dom"/>
</dbReference>
<dbReference type="GO" id="GO:0046872">
    <property type="term" value="F:metal ion binding"/>
    <property type="evidence" value="ECO:0007669"/>
    <property type="project" value="UniProtKB-KW"/>
</dbReference>
<dbReference type="GO" id="GO:0051539">
    <property type="term" value="F:4 iron, 4 sulfur cluster binding"/>
    <property type="evidence" value="ECO:0007669"/>
    <property type="project" value="UniProtKB-UniRule"/>
</dbReference>
<dbReference type="HAMAP" id="MF_00063">
    <property type="entry name" value="CysH"/>
    <property type="match status" value="1"/>
</dbReference>
<feature type="binding site" evidence="4">
    <location>
        <position position="190"/>
    </location>
    <ligand>
        <name>[4Fe-4S] cluster</name>
        <dbReference type="ChEBI" id="CHEBI:49883"/>
    </ligand>
</feature>
<dbReference type="KEGG" id="lul:LPB138_10990"/>
<dbReference type="Proteomes" id="UP000176050">
    <property type="component" value="Chromosome"/>
</dbReference>
<dbReference type="NCBIfam" id="NF002537">
    <property type="entry name" value="PRK02090.1"/>
    <property type="match status" value="1"/>
</dbReference>
<name>A0A1D8P9B8_9FLAO</name>
<dbReference type="Gene3D" id="3.40.50.620">
    <property type="entry name" value="HUPs"/>
    <property type="match status" value="1"/>
</dbReference>
<comment type="function">
    <text evidence="4">Catalyzes the formation of sulfite from adenosine 5'-phosphosulfate (APS) using thioredoxin as an electron donor.</text>
</comment>
<sequence>MEIETFDKDILRIEKELLEFSKKGLKIFLTSSFQTHSIPLLHLISRLNVKVDIYFINTGFHFVETHNFKDTISKQFKINIKSIESPISKINQTDKKGFFYYTSDTNYCCHLNKVLPTEKLLDKYDVWISGVRKDQNSFRKDLSKVEATPNGKLRYHPILDWNSKKIFNYRKKYNLPSHPLEEKGYFSIGCQPCTVSIKNMIDDQNREGRWVGQNKTECGLHTNLIKK</sequence>
<dbReference type="SUPFAM" id="SSF52402">
    <property type="entry name" value="Adenine nucleotide alpha hydrolases-like"/>
    <property type="match status" value="1"/>
</dbReference>
<comment type="cofactor">
    <cofactor evidence="4">
        <name>[4Fe-4S] cluster</name>
        <dbReference type="ChEBI" id="CHEBI:49883"/>
    </cofactor>
    <text evidence="4">Binds 1 [4Fe-4S] cluster per subunit.</text>
</comment>
<evidence type="ECO:0000313" key="7">
    <source>
        <dbReference type="Proteomes" id="UP000176050"/>
    </source>
</evidence>
<dbReference type="OrthoDB" id="9794018at2"/>
<keyword evidence="4" id="KW-0411">Iron-sulfur</keyword>
<evidence type="ECO:0000313" key="6">
    <source>
        <dbReference type="EMBL" id="AOW21171.1"/>
    </source>
</evidence>
<dbReference type="EC" id="1.8.4.10" evidence="4"/>
<keyword evidence="2 4" id="KW-0560">Oxidoreductase</keyword>
<keyword evidence="7" id="KW-1185">Reference proteome</keyword>
<dbReference type="PANTHER" id="PTHR46509">
    <property type="entry name" value="PHOSPHOADENOSINE PHOSPHOSULFATE REDUCTASE"/>
    <property type="match status" value="1"/>
</dbReference>
<protein>
    <recommendedName>
        <fullName evidence="4">Adenosine 5'-phosphosulfate reductase</fullName>
        <shortName evidence="4">APS reductase</shortName>
        <ecNumber evidence="4">1.8.4.10</ecNumber>
    </recommendedName>
    <alternativeName>
        <fullName evidence="4">5'-adenylylsulfate reductase</fullName>
    </alternativeName>
    <alternativeName>
        <fullName evidence="4">Thioredoxin-dependent 5'-adenylylsulfate reductase</fullName>
    </alternativeName>
</protein>
<organism evidence="6 7">
    <name type="scientific">Urechidicola croceus</name>
    <dbReference type="NCBI Taxonomy" id="1850246"/>
    <lineage>
        <taxon>Bacteria</taxon>
        <taxon>Pseudomonadati</taxon>
        <taxon>Bacteroidota</taxon>
        <taxon>Flavobacteriia</taxon>
        <taxon>Flavobacteriales</taxon>
        <taxon>Flavobacteriaceae</taxon>
        <taxon>Urechidicola</taxon>
    </lineage>
</organism>
<dbReference type="InterPro" id="IPR014729">
    <property type="entry name" value="Rossmann-like_a/b/a_fold"/>
</dbReference>
<comment type="subcellular location">
    <subcellularLocation>
        <location evidence="4">Cytoplasm</location>
    </subcellularLocation>
</comment>
<dbReference type="GO" id="GO:0004604">
    <property type="term" value="F:phosphoadenylyl-sulfate reductase (thioredoxin) activity"/>
    <property type="evidence" value="ECO:0007669"/>
    <property type="project" value="UniProtKB-UniRule"/>
</dbReference>
<dbReference type="STRING" id="1850246.LPB138_10990"/>
<comment type="pathway">
    <text evidence="3 4">Sulfur metabolism; hydrogen sulfide biosynthesis; sulfite from sulfate.</text>
</comment>
<dbReference type="AlphaFoldDB" id="A0A1D8P9B8"/>
<feature type="domain" description="Phosphoadenosine phosphosulphate reductase" evidence="5">
    <location>
        <begin position="27"/>
        <end position="195"/>
    </location>
</feature>
<evidence type="ECO:0000256" key="4">
    <source>
        <dbReference type="HAMAP-Rule" id="MF_00063"/>
    </source>
</evidence>
<dbReference type="PIRSF" id="PIRSF000857">
    <property type="entry name" value="PAPS_reductase"/>
    <property type="match status" value="1"/>
</dbReference>
<feature type="binding site" evidence="4">
    <location>
        <position position="108"/>
    </location>
    <ligand>
        <name>[4Fe-4S] cluster</name>
        <dbReference type="ChEBI" id="CHEBI:49883"/>
    </ligand>
</feature>
<proteinExistence type="inferred from homology"/>
<keyword evidence="4" id="KW-0479">Metal-binding</keyword>
<dbReference type="PANTHER" id="PTHR46509:SF1">
    <property type="entry name" value="PHOSPHOADENOSINE PHOSPHOSULFATE REDUCTASE"/>
    <property type="match status" value="1"/>
</dbReference>
<gene>
    <name evidence="4" type="primary">cysH</name>
    <name evidence="6" type="ORF">LPB138_10990</name>
</gene>
<evidence type="ECO:0000256" key="3">
    <source>
        <dbReference type="ARBA" id="ARBA00024327"/>
    </source>
</evidence>
<keyword evidence="4" id="KW-0963">Cytoplasm</keyword>
<dbReference type="GO" id="GO:0019379">
    <property type="term" value="P:sulfate assimilation, phosphoadenylyl sulfate reduction by phosphoadenylyl-sulfate reductase (thioredoxin)"/>
    <property type="evidence" value="ECO:0007669"/>
    <property type="project" value="UniProtKB-UniRule"/>
</dbReference>
<accession>A0A1D8P9B8</accession>
<dbReference type="InterPro" id="IPR004511">
    <property type="entry name" value="PAPS/APS_Rdtase"/>
</dbReference>
<evidence type="ECO:0000256" key="2">
    <source>
        <dbReference type="ARBA" id="ARBA00023002"/>
    </source>
</evidence>
<dbReference type="GO" id="GO:0043866">
    <property type="term" value="F:adenylyl-sulfate reductase (thioredoxin) activity"/>
    <property type="evidence" value="ECO:0007669"/>
    <property type="project" value="UniProtKB-EC"/>
</dbReference>
<dbReference type="GO" id="GO:0005737">
    <property type="term" value="C:cytoplasm"/>
    <property type="evidence" value="ECO:0007669"/>
    <property type="project" value="UniProtKB-SubCell"/>
</dbReference>
<feature type="binding site" evidence="4">
    <location>
        <position position="109"/>
    </location>
    <ligand>
        <name>[4Fe-4S] cluster</name>
        <dbReference type="ChEBI" id="CHEBI:49883"/>
    </ligand>
</feature>
<reference evidence="6 7" key="1">
    <citation type="submission" date="2016-10" db="EMBL/GenBank/DDBJ databases">
        <title>Lutibacter sp. LPB0138, isolated from marine gastropod.</title>
        <authorList>
            <person name="Kim E."/>
            <person name="Yi H."/>
        </authorList>
    </citation>
    <scope>NUCLEOTIDE SEQUENCE [LARGE SCALE GENOMIC DNA]</scope>
    <source>
        <strain evidence="6 7">LPB0138</strain>
    </source>
</reference>
<comment type="catalytic activity">
    <reaction evidence="4">
        <text>[thioredoxin]-disulfide + sulfite + AMP + 2 H(+) = adenosine 5'-phosphosulfate + [thioredoxin]-dithiol</text>
        <dbReference type="Rhea" id="RHEA:21976"/>
        <dbReference type="Rhea" id="RHEA-COMP:10698"/>
        <dbReference type="Rhea" id="RHEA-COMP:10700"/>
        <dbReference type="ChEBI" id="CHEBI:15378"/>
        <dbReference type="ChEBI" id="CHEBI:17359"/>
        <dbReference type="ChEBI" id="CHEBI:29950"/>
        <dbReference type="ChEBI" id="CHEBI:50058"/>
        <dbReference type="ChEBI" id="CHEBI:58243"/>
        <dbReference type="ChEBI" id="CHEBI:456215"/>
        <dbReference type="EC" id="1.8.4.10"/>
    </reaction>
</comment>
<dbReference type="EMBL" id="CP017478">
    <property type="protein sequence ID" value="AOW21171.1"/>
    <property type="molecule type" value="Genomic_DNA"/>
</dbReference>
<dbReference type="RefSeq" id="WP_070237335.1">
    <property type="nucleotide sequence ID" value="NZ_CP017478.1"/>
</dbReference>
<dbReference type="NCBIfam" id="TIGR00434">
    <property type="entry name" value="cysH"/>
    <property type="match status" value="1"/>
</dbReference>
<dbReference type="GO" id="GO:0070814">
    <property type="term" value="P:hydrogen sulfide biosynthetic process"/>
    <property type="evidence" value="ECO:0007669"/>
    <property type="project" value="UniProtKB-UniRule"/>
</dbReference>
<evidence type="ECO:0000259" key="5">
    <source>
        <dbReference type="Pfam" id="PF01507"/>
    </source>
</evidence>
<evidence type="ECO:0000256" key="1">
    <source>
        <dbReference type="ARBA" id="ARBA00009732"/>
    </source>
</evidence>
<comment type="similarity">
    <text evidence="1 4">Belongs to the PAPS reductase family. CysH subfamily.</text>
</comment>
<dbReference type="Pfam" id="PF01507">
    <property type="entry name" value="PAPS_reduct"/>
    <property type="match status" value="1"/>
</dbReference>
<keyword evidence="4" id="KW-0408">Iron</keyword>
<feature type="active site" description="Nucleophile; cysteine thiosulfonate intermediate" evidence="4">
    <location>
        <position position="218"/>
    </location>
</feature>
<feature type="binding site" evidence="4">
    <location>
        <position position="193"/>
    </location>
    <ligand>
        <name>[4Fe-4S] cluster</name>
        <dbReference type="ChEBI" id="CHEBI:49883"/>
    </ligand>
</feature>